<protein>
    <submittedName>
        <fullName evidence="3">Listeria/Bacterioides repeat-containing protein</fullName>
    </submittedName>
</protein>
<evidence type="ECO:0000256" key="1">
    <source>
        <dbReference type="ARBA" id="ARBA00004196"/>
    </source>
</evidence>
<sequence>MRSANKQLFSVVMLIFSIILITGCTFLINSEGSDESTLIINESGSYTLSDNYKVVKIEVGDVVIEDGNAEKIVIEQTVGDGEVTLKNINAQKLYVFGGGVNSVLLQEKTRINEIKVKREDGHVRIVIEDESIANNVTVAQGSQNVIIQGNIDILKVEASDVEVTADKGHIRKAIIENSNSSIIVGKDSKLDEGNISEETSGSKFVILGSGDLLEVSGKGNIVEVDGFLKKLIVTQKTDIVVNSNIDEVIFKDDAEESILIINAEGVVKLIRSNTKININGTGYVEKAVAIATKQVAGNSVIKTITLQDNPFIDMNYLKEENLKTITNIVPKVNEDDNNKEVQDKELYKVKFIDFDSTLLKIIDVEKNGSAIPPKNPSRIGYSFKGWDKAFDNVTEDMDVFAYYKANEYIIAFNENGGSKIGAIKSEFEKTIPIPEDPNKEGYVVEGWYKNAALTEKWNFRKDTVPLNGLTLYAKWIVEDYSINYELNGGKNHFDAPTSYNIESEAISLKAPEKEGYMFVGWFDKNEGGNLCNEIAKGSVGDKVVYARWQAKSDTGYKINHYKQNANGEGYSLVETETYQGVTDSSVESKARSYDGFELNVNVDGTLVKGTIKGDGSLAMKLYYDRIQYKVAFRDYDDSILKSEMVMYESDAKPPKAERSGYTFIGWSGTFNNVKSDITIKAVYEVNTDTAYKVEHYKQDVDGVGYTLAETENLAGTTDTVATATDKGYVGFTFDKDIEGTVQSGNVEGDGSLVLKLYYDRNEYSVVFKDYDGTVLKTESVLYEGDAAAPVAARTGYVFD</sequence>
<keyword evidence="2" id="KW-0812">Transmembrane</keyword>
<comment type="subcellular location">
    <subcellularLocation>
        <location evidence="1">Cell envelope</location>
    </subcellularLocation>
</comment>
<proteinExistence type="predicted"/>
<name>A0A1M4ZQV7_9FIRM</name>
<evidence type="ECO:0000256" key="2">
    <source>
        <dbReference type="SAM" id="Phobius"/>
    </source>
</evidence>
<dbReference type="STRING" id="1120975.SAMN02746064_02112"/>
<evidence type="ECO:0000313" key="4">
    <source>
        <dbReference type="Proteomes" id="UP000184251"/>
    </source>
</evidence>
<feature type="non-terminal residue" evidence="3">
    <location>
        <position position="799"/>
    </location>
</feature>
<dbReference type="Pfam" id="PF09479">
    <property type="entry name" value="Flg_new"/>
    <property type="match status" value="4"/>
</dbReference>
<dbReference type="GO" id="GO:0030313">
    <property type="term" value="C:cell envelope"/>
    <property type="evidence" value="ECO:0007669"/>
    <property type="project" value="UniProtKB-SubCell"/>
</dbReference>
<evidence type="ECO:0000313" key="3">
    <source>
        <dbReference type="EMBL" id="SHF20384.1"/>
    </source>
</evidence>
<feature type="transmembrane region" description="Helical" evidence="2">
    <location>
        <begin position="7"/>
        <end position="28"/>
    </location>
</feature>
<dbReference type="NCBIfam" id="TIGR02543">
    <property type="entry name" value="List_Bact_rpt"/>
    <property type="match status" value="2"/>
</dbReference>
<dbReference type="InterPro" id="IPR042229">
    <property type="entry name" value="Listeria/Bacterioides_rpt_sf"/>
</dbReference>
<dbReference type="PROSITE" id="PS51257">
    <property type="entry name" value="PROKAR_LIPOPROTEIN"/>
    <property type="match status" value="1"/>
</dbReference>
<dbReference type="InterPro" id="IPR013378">
    <property type="entry name" value="InlB-like_B-rpt"/>
</dbReference>
<keyword evidence="2" id="KW-1133">Transmembrane helix</keyword>
<gene>
    <name evidence="3" type="ORF">SAMN02746064_02112</name>
</gene>
<dbReference type="RefSeq" id="WP_143159099.1">
    <property type="nucleotide sequence ID" value="NZ_FQTU01000019.1"/>
</dbReference>
<dbReference type="EMBL" id="FQTU01000019">
    <property type="protein sequence ID" value="SHF20384.1"/>
    <property type="molecule type" value="Genomic_DNA"/>
</dbReference>
<keyword evidence="4" id="KW-1185">Reference proteome</keyword>
<organism evidence="3 4">
    <name type="scientific">Alkalibacter saccharofermentans DSM 14828</name>
    <dbReference type="NCBI Taxonomy" id="1120975"/>
    <lineage>
        <taxon>Bacteria</taxon>
        <taxon>Bacillati</taxon>
        <taxon>Bacillota</taxon>
        <taxon>Clostridia</taxon>
        <taxon>Eubacteriales</taxon>
        <taxon>Eubacteriaceae</taxon>
        <taxon>Alkalibacter</taxon>
    </lineage>
</organism>
<dbReference type="Gene3D" id="2.60.40.4270">
    <property type="entry name" value="Listeria-Bacteroides repeat domain"/>
    <property type="match status" value="2"/>
</dbReference>
<reference evidence="3 4" key="1">
    <citation type="submission" date="2016-11" db="EMBL/GenBank/DDBJ databases">
        <authorList>
            <person name="Jaros S."/>
            <person name="Januszkiewicz K."/>
            <person name="Wedrychowicz H."/>
        </authorList>
    </citation>
    <scope>NUCLEOTIDE SEQUENCE [LARGE SCALE GENOMIC DNA]</scope>
    <source>
        <strain evidence="3 4">DSM 14828</strain>
    </source>
</reference>
<keyword evidence="2" id="KW-0472">Membrane</keyword>
<accession>A0A1M4ZQV7</accession>
<dbReference type="Proteomes" id="UP000184251">
    <property type="component" value="Unassembled WGS sequence"/>
</dbReference>
<dbReference type="AlphaFoldDB" id="A0A1M4ZQV7"/>